<organism evidence="3">
    <name type="scientific">Haemonchus placei</name>
    <name type="common">Barber's pole worm</name>
    <dbReference type="NCBI Taxonomy" id="6290"/>
    <lineage>
        <taxon>Eukaryota</taxon>
        <taxon>Metazoa</taxon>
        <taxon>Ecdysozoa</taxon>
        <taxon>Nematoda</taxon>
        <taxon>Chromadorea</taxon>
        <taxon>Rhabditida</taxon>
        <taxon>Rhabditina</taxon>
        <taxon>Rhabditomorpha</taxon>
        <taxon>Strongyloidea</taxon>
        <taxon>Trichostrongylidae</taxon>
        <taxon>Haemonchus</taxon>
    </lineage>
</organism>
<protein>
    <submittedName>
        <fullName evidence="3">Protein of unassigned function</fullName>
    </submittedName>
</protein>
<sequence>MAPTKQVNAGPRQPPTPKPVWKRIYADVVRSRHDGSAEDVGHRIELDCSLAPVPTMIELIAHCFGPDAIWR</sequence>
<dbReference type="AlphaFoldDB" id="A0A0N4X146"/>
<evidence type="ECO:0000313" key="2">
    <source>
        <dbReference type="Proteomes" id="UP000268014"/>
    </source>
</evidence>
<evidence type="ECO:0000313" key="3">
    <source>
        <dbReference type="WBParaSite" id="HPLM_0001802501-mRNA-1"/>
    </source>
</evidence>
<proteinExistence type="predicted"/>
<reference evidence="1 2" key="2">
    <citation type="submission" date="2018-11" db="EMBL/GenBank/DDBJ databases">
        <authorList>
            <consortium name="Pathogen Informatics"/>
        </authorList>
    </citation>
    <scope>NUCLEOTIDE SEQUENCE [LARGE SCALE GENOMIC DNA]</scope>
    <source>
        <strain evidence="1 2">MHpl1</strain>
    </source>
</reference>
<keyword evidence="2" id="KW-1185">Reference proteome</keyword>
<reference evidence="3" key="1">
    <citation type="submission" date="2017-02" db="UniProtKB">
        <authorList>
            <consortium name="WormBaseParasite"/>
        </authorList>
    </citation>
    <scope>IDENTIFICATION</scope>
</reference>
<dbReference type="WBParaSite" id="HPLM_0001802501-mRNA-1">
    <property type="protein sequence ID" value="HPLM_0001802501-mRNA-1"/>
    <property type="gene ID" value="HPLM_0001802501"/>
</dbReference>
<accession>A0A0N4X146</accession>
<evidence type="ECO:0000313" key="1">
    <source>
        <dbReference type="EMBL" id="VDO68351.1"/>
    </source>
</evidence>
<name>A0A0N4X146_HAEPC</name>
<dbReference type="Proteomes" id="UP000268014">
    <property type="component" value="Unassembled WGS sequence"/>
</dbReference>
<gene>
    <name evidence="1" type="ORF">HPLM_LOCUS18017</name>
</gene>
<dbReference type="EMBL" id="UZAF01020284">
    <property type="protein sequence ID" value="VDO68351.1"/>
    <property type="molecule type" value="Genomic_DNA"/>
</dbReference>